<keyword evidence="3" id="KW-1185">Reference proteome</keyword>
<reference evidence="2 3" key="1">
    <citation type="journal article" date="2010" name="J. Bacteriol.">
        <title>Biochemical characterization of a novel indole prenyltransferase from Streptomyces sp. SN-593.</title>
        <authorList>
            <person name="Takahashi S."/>
            <person name="Takagi H."/>
            <person name="Toyoda A."/>
            <person name="Uramoto M."/>
            <person name="Nogawa T."/>
            <person name="Ueki M."/>
            <person name="Sakaki Y."/>
            <person name="Osada H."/>
        </authorList>
    </citation>
    <scope>NUCLEOTIDE SEQUENCE [LARGE SCALE GENOMIC DNA]</scope>
    <source>
        <strain evidence="2 3">SN-593</strain>
    </source>
</reference>
<protein>
    <recommendedName>
        <fullName evidence="4">DUF952 domain-containing protein</fullName>
    </recommendedName>
</protein>
<feature type="compositionally biased region" description="Low complexity" evidence="1">
    <location>
        <begin position="12"/>
        <end position="44"/>
    </location>
</feature>
<dbReference type="SUPFAM" id="SSF56399">
    <property type="entry name" value="ADP-ribosylation"/>
    <property type="match status" value="1"/>
</dbReference>
<proteinExistence type="predicted"/>
<reference evidence="2 3" key="2">
    <citation type="journal article" date="2011" name="J. Antibiot.">
        <title>Furaquinocins I and J: novel polyketide isoprenoid hybrid compounds from Streptomyces reveromyceticus SN-593.</title>
        <authorList>
            <person name="Panthee S."/>
            <person name="Takahashi S."/>
            <person name="Takagi H."/>
            <person name="Nogawa T."/>
            <person name="Oowada E."/>
            <person name="Uramoto M."/>
            <person name="Osada H."/>
        </authorList>
    </citation>
    <scope>NUCLEOTIDE SEQUENCE [LARGE SCALE GENOMIC DNA]</scope>
    <source>
        <strain evidence="2 3">SN-593</strain>
    </source>
</reference>
<dbReference type="PANTHER" id="PTHR34129:SF1">
    <property type="entry name" value="DUF952 DOMAIN-CONTAINING PROTEIN"/>
    <property type="match status" value="1"/>
</dbReference>
<dbReference type="PANTHER" id="PTHR34129">
    <property type="entry name" value="BLR1139 PROTEIN"/>
    <property type="match status" value="1"/>
</dbReference>
<evidence type="ECO:0000256" key="1">
    <source>
        <dbReference type="SAM" id="MobiDB-lite"/>
    </source>
</evidence>
<dbReference type="KEGG" id="arev:RVR_4376"/>
<accession>A0A7U3USX7</accession>
<evidence type="ECO:0000313" key="2">
    <source>
        <dbReference type="EMBL" id="BBA98252.1"/>
    </source>
</evidence>
<evidence type="ECO:0008006" key="4">
    <source>
        <dbReference type="Google" id="ProtNLM"/>
    </source>
</evidence>
<dbReference type="Pfam" id="PF06108">
    <property type="entry name" value="DUF952"/>
    <property type="match status" value="1"/>
</dbReference>
<name>A0A7U3USX7_9ACTN</name>
<evidence type="ECO:0000313" key="3">
    <source>
        <dbReference type="Proteomes" id="UP000595703"/>
    </source>
</evidence>
<dbReference type="EMBL" id="AP018365">
    <property type="protein sequence ID" value="BBA98252.1"/>
    <property type="molecule type" value="Genomic_DNA"/>
</dbReference>
<dbReference type="InterPro" id="IPR009297">
    <property type="entry name" value="DUF952"/>
</dbReference>
<feature type="region of interest" description="Disordered" evidence="1">
    <location>
        <begin position="1"/>
        <end position="57"/>
    </location>
</feature>
<organism evidence="2 3">
    <name type="scientific">Actinacidiphila reveromycinica</name>
    <dbReference type="NCBI Taxonomy" id="659352"/>
    <lineage>
        <taxon>Bacteria</taxon>
        <taxon>Bacillati</taxon>
        <taxon>Actinomycetota</taxon>
        <taxon>Actinomycetes</taxon>
        <taxon>Kitasatosporales</taxon>
        <taxon>Streptomycetaceae</taxon>
        <taxon>Actinacidiphila</taxon>
    </lineage>
</organism>
<sequence length="169" mass="16863">MSGNTEEGAGTSGPPTSGADSAASAGPDTGADSAAAGGSRPGAAGDPGAGTAGPGSVPARSDLILHLTERPLWDQARAVGSYELSTRGRTLGDVGFIHCSLRHQLPAVAALLYGAEPDRADLVVLVIEVARLGVPVRYEPPVPGAEEFPHVYGPLPVGAVVAVEPWPGA</sequence>
<reference evidence="2 3" key="3">
    <citation type="journal article" date="2011" name="Nat. Chem. Biol.">
        <title>Reveromycin A biosynthesis uses RevG and RevJ for stereospecific spiroacetal formation.</title>
        <authorList>
            <person name="Takahashi S."/>
            <person name="Toyoda A."/>
            <person name="Sekiyama Y."/>
            <person name="Takagi H."/>
            <person name="Nogawa T."/>
            <person name="Uramoto M."/>
            <person name="Suzuki R."/>
            <person name="Koshino H."/>
            <person name="Kumano T."/>
            <person name="Panthee S."/>
            <person name="Dairi T."/>
            <person name="Ishikawa J."/>
            <person name="Ikeda H."/>
            <person name="Sakaki Y."/>
            <person name="Osada H."/>
        </authorList>
    </citation>
    <scope>NUCLEOTIDE SEQUENCE [LARGE SCALE GENOMIC DNA]</scope>
    <source>
        <strain evidence="2 3">SN-593</strain>
    </source>
</reference>
<dbReference type="AlphaFoldDB" id="A0A7U3USX7"/>
<gene>
    <name evidence="2" type="ORF">RVR_4376</name>
</gene>
<dbReference type="Proteomes" id="UP000595703">
    <property type="component" value="Chromosome"/>
</dbReference>
<dbReference type="Gene3D" id="3.20.170.20">
    <property type="entry name" value="Protein of unknown function DUF952"/>
    <property type="match status" value="1"/>
</dbReference>
<reference evidence="2 3" key="4">
    <citation type="journal article" date="2020" name="Sci. Rep.">
        <title>beta-carboline chemical signals induce reveromycin production through a LuxR family regulator in Streptomyces sp. SN-593.</title>
        <authorList>
            <person name="Panthee S."/>
            <person name="Kito N."/>
            <person name="Hayashi T."/>
            <person name="Shimizu T."/>
            <person name="Ishikawa J."/>
            <person name="Hamamoto H."/>
            <person name="Osada H."/>
            <person name="Takahashi S."/>
        </authorList>
    </citation>
    <scope>NUCLEOTIDE SEQUENCE [LARGE SCALE GENOMIC DNA]</scope>
    <source>
        <strain evidence="2 3">SN-593</strain>
    </source>
</reference>